<feature type="transmembrane region" description="Helical" evidence="1">
    <location>
        <begin position="45"/>
        <end position="65"/>
    </location>
</feature>
<evidence type="ECO:0000313" key="2">
    <source>
        <dbReference type="EMBL" id="CAG7719986.1"/>
    </source>
</evidence>
<evidence type="ECO:0000256" key="1">
    <source>
        <dbReference type="SAM" id="Phobius"/>
    </source>
</evidence>
<evidence type="ECO:0000313" key="3">
    <source>
        <dbReference type="Proteomes" id="UP000708208"/>
    </source>
</evidence>
<keyword evidence="1" id="KW-1133">Transmembrane helix</keyword>
<keyword evidence="1" id="KW-0812">Transmembrane</keyword>
<name>A0A8J2NNQ6_9HEXA</name>
<dbReference type="Proteomes" id="UP000708208">
    <property type="component" value="Unassembled WGS sequence"/>
</dbReference>
<reference evidence="2" key="1">
    <citation type="submission" date="2021-06" db="EMBL/GenBank/DDBJ databases">
        <authorList>
            <person name="Hodson N. C."/>
            <person name="Mongue J. A."/>
            <person name="Jaron S. K."/>
        </authorList>
    </citation>
    <scope>NUCLEOTIDE SEQUENCE</scope>
</reference>
<feature type="transmembrane region" description="Helical" evidence="1">
    <location>
        <begin position="112"/>
        <end position="130"/>
    </location>
</feature>
<accession>A0A8J2NNQ6</accession>
<comment type="caution">
    <text evidence="2">The sequence shown here is derived from an EMBL/GenBank/DDBJ whole genome shotgun (WGS) entry which is preliminary data.</text>
</comment>
<sequence>MSLNTVGHESRKTPRSRSFNQASLLRDEEEGLGDSGPVLCFAGKVLIVFVGLLIFLMILAIVALLRRGFVVKQDEETQSCRIPLADGTHIVTQLPSTIIIAVEEIKMQISKLFSLCLAVFLLAIFGVRAMPQVNARTGQRYAFGLDTSDGKYAPFNGPVKGLPPGHGGGRYGAADCLLCGK</sequence>
<protein>
    <submittedName>
        <fullName evidence="2">Uncharacterized protein</fullName>
    </submittedName>
</protein>
<dbReference type="EMBL" id="CAJVCH010066145">
    <property type="protein sequence ID" value="CAG7719986.1"/>
    <property type="molecule type" value="Genomic_DNA"/>
</dbReference>
<gene>
    <name evidence="2" type="ORF">AFUS01_LOCUS9280</name>
</gene>
<keyword evidence="1" id="KW-0472">Membrane</keyword>
<dbReference type="AlphaFoldDB" id="A0A8J2NNQ6"/>
<organism evidence="2 3">
    <name type="scientific">Allacma fusca</name>
    <dbReference type="NCBI Taxonomy" id="39272"/>
    <lineage>
        <taxon>Eukaryota</taxon>
        <taxon>Metazoa</taxon>
        <taxon>Ecdysozoa</taxon>
        <taxon>Arthropoda</taxon>
        <taxon>Hexapoda</taxon>
        <taxon>Collembola</taxon>
        <taxon>Symphypleona</taxon>
        <taxon>Sminthuridae</taxon>
        <taxon>Allacma</taxon>
    </lineage>
</organism>
<proteinExistence type="predicted"/>
<keyword evidence="3" id="KW-1185">Reference proteome</keyword>